<comment type="caution">
    <text evidence="2">The sequence shown here is derived from an EMBL/GenBank/DDBJ whole genome shotgun (WGS) entry which is preliminary data.</text>
</comment>
<keyword evidence="1" id="KW-0812">Transmembrane</keyword>
<protein>
    <recommendedName>
        <fullName evidence="4">DUF4245 domain-containing protein</fullName>
    </recommendedName>
</protein>
<proteinExistence type="predicted"/>
<name>A0A919PLF7_9ACTN</name>
<dbReference type="InterPro" id="IPR025339">
    <property type="entry name" value="DUF4245"/>
</dbReference>
<sequence length="177" mass="18557">METAAPAPAPASERAGRRPRDMALSMLVLLVPVFLLVGFYRYLGHEEPPTIDTTEVFGSVQRAGQFTPLKPTDLPPGWRIASATFTGGVLRIGVTAPSDGAMQLVQSAQPAATLVPAIIGTGGTAGAPVSVGGTDWQRHDDGRPGERALIQTSAGRTVIIFGRATDSQLQRLASSLR</sequence>
<dbReference type="AlphaFoldDB" id="A0A919PLF7"/>
<reference evidence="2" key="1">
    <citation type="submission" date="2021-01" db="EMBL/GenBank/DDBJ databases">
        <title>Whole genome shotgun sequence of Dactylosporangium siamense NBRC 106093.</title>
        <authorList>
            <person name="Komaki H."/>
            <person name="Tamura T."/>
        </authorList>
    </citation>
    <scope>NUCLEOTIDE SEQUENCE</scope>
    <source>
        <strain evidence="2">NBRC 106093</strain>
    </source>
</reference>
<keyword evidence="3" id="KW-1185">Reference proteome</keyword>
<evidence type="ECO:0000313" key="2">
    <source>
        <dbReference type="EMBL" id="GIG46282.1"/>
    </source>
</evidence>
<gene>
    <name evidence="2" type="ORF">Dsi01nite_043230</name>
</gene>
<evidence type="ECO:0000313" key="3">
    <source>
        <dbReference type="Proteomes" id="UP000660611"/>
    </source>
</evidence>
<dbReference type="Proteomes" id="UP000660611">
    <property type="component" value="Unassembled WGS sequence"/>
</dbReference>
<dbReference type="Pfam" id="PF14030">
    <property type="entry name" value="DUF4245"/>
    <property type="match status" value="1"/>
</dbReference>
<accession>A0A919PLF7</accession>
<feature type="transmembrane region" description="Helical" evidence="1">
    <location>
        <begin position="22"/>
        <end position="43"/>
    </location>
</feature>
<evidence type="ECO:0008006" key="4">
    <source>
        <dbReference type="Google" id="ProtNLM"/>
    </source>
</evidence>
<evidence type="ECO:0000256" key="1">
    <source>
        <dbReference type="SAM" id="Phobius"/>
    </source>
</evidence>
<organism evidence="2 3">
    <name type="scientific">Dactylosporangium siamense</name>
    <dbReference type="NCBI Taxonomy" id="685454"/>
    <lineage>
        <taxon>Bacteria</taxon>
        <taxon>Bacillati</taxon>
        <taxon>Actinomycetota</taxon>
        <taxon>Actinomycetes</taxon>
        <taxon>Micromonosporales</taxon>
        <taxon>Micromonosporaceae</taxon>
        <taxon>Dactylosporangium</taxon>
    </lineage>
</organism>
<keyword evidence="1" id="KW-0472">Membrane</keyword>
<keyword evidence="1" id="KW-1133">Transmembrane helix</keyword>
<dbReference type="EMBL" id="BONQ01000067">
    <property type="protein sequence ID" value="GIG46282.1"/>
    <property type="molecule type" value="Genomic_DNA"/>
</dbReference>
<dbReference type="RefSeq" id="WP_203848061.1">
    <property type="nucleotide sequence ID" value="NZ_BAAAVW010000013.1"/>
</dbReference>